<sequence>MQRKTVLVTGCTPGGIGYAVAKEFQSRGCHVIATARNEALLQELRSQGMSAVQLDVTNDASIATCRNEVCKLVDGKLDILINNAGRGLVTPATDIKLDDARAVYETNLFSVMAMVSSFIDLLIPARGLIINVASISALIPYVFGSVYASSKAALASYSRTLRAELRPFGVRVQVVMAGTVKSNMGNSPKGSLPSNSLYQRARHLYEARLGFSQKSGSNPMPTGKFAMNLVDNAFKPEVSLFWRTWFGRSDWFYYGGMSRLLYCGSCLGEWILDMAIWKKFGMYELEAILEDDRKKDGRKDL</sequence>
<evidence type="ECO:0000256" key="3">
    <source>
        <dbReference type="ARBA" id="ARBA00023002"/>
    </source>
</evidence>
<dbReference type="Gene3D" id="3.40.50.720">
    <property type="entry name" value="NAD(P)-binding Rossmann-like Domain"/>
    <property type="match status" value="1"/>
</dbReference>
<comment type="similarity">
    <text evidence="1 4">Belongs to the short-chain dehydrogenases/reductases (SDR) family.</text>
</comment>
<keyword evidence="3" id="KW-0560">Oxidoreductase</keyword>
<dbReference type="PRINTS" id="PR00081">
    <property type="entry name" value="GDHRDH"/>
</dbReference>
<organism evidence="5 6">
    <name type="scientific">Lojkania enalia</name>
    <dbReference type="NCBI Taxonomy" id="147567"/>
    <lineage>
        <taxon>Eukaryota</taxon>
        <taxon>Fungi</taxon>
        <taxon>Dikarya</taxon>
        <taxon>Ascomycota</taxon>
        <taxon>Pezizomycotina</taxon>
        <taxon>Dothideomycetes</taxon>
        <taxon>Pleosporomycetidae</taxon>
        <taxon>Pleosporales</taxon>
        <taxon>Pleosporales incertae sedis</taxon>
        <taxon>Lojkania</taxon>
    </lineage>
</organism>
<dbReference type="GO" id="GO:0019433">
    <property type="term" value="P:triglyceride catabolic process"/>
    <property type="evidence" value="ECO:0007669"/>
    <property type="project" value="TreeGrafter"/>
</dbReference>
<dbReference type="PROSITE" id="PS00061">
    <property type="entry name" value="ADH_SHORT"/>
    <property type="match status" value="1"/>
</dbReference>
<dbReference type="EMBL" id="ML986588">
    <property type="protein sequence ID" value="KAF2268081.1"/>
    <property type="molecule type" value="Genomic_DNA"/>
</dbReference>
<dbReference type="InterPro" id="IPR036291">
    <property type="entry name" value="NAD(P)-bd_dom_sf"/>
</dbReference>
<evidence type="ECO:0000256" key="1">
    <source>
        <dbReference type="ARBA" id="ARBA00006484"/>
    </source>
</evidence>
<dbReference type="GO" id="GO:0006654">
    <property type="term" value="P:phosphatidic acid biosynthetic process"/>
    <property type="evidence" value="ECO:0007669"/>
    <property type="project" value="TreeGrafter"/>
</dbReference>
<dbReference type="Proteomes" id="UP000800093">
    <property type="component" value="Unassembled WGS sequence"/>
</dbReference>
<evidence type="ECO:0000313" key="5">
    <source>
        <dbReference type="EMBL" id="KAF2268081.1"/>
    </source>
</evidence>
<keyword evidence="6" id="KW-1185">Reference proteome</keyword>
<evidence type="ECO:0000256" key="4">
    <source>
        <dbReference type="RuleBase" id="RU000363"/>
    </source>
</evidence>
<evidence type="ECO:0000313" key="6">
    <source>
        <dbReference type="Proteomes" id="UP000800093"/>
    </source>
</evidence>
<dbReference type="Pfam" id="PF00106">
    <property type="entry name" value="adh_short"/>
    <property type="match status" value="1"/>
</dbReference>
<dbReference type="GO" id="GO:0000140">
    <property type="term" value="F:acylglycerone-phosphate reductase (NADP+) activity"/>
    <property type="evidence" value="ECO:0007669"/>
    <property type="project" value="TreeGrafter"/>
</dbReference>
<dbReference type="OrthoDB" id="2102561at2759"/>
<protein>
    <submittedName>
        <fullName evidence="5">NAD(P)-binding protein</fullName>
    </submittedName>
</protein>
<dbReference type="PANTHER" id="PTHR44169:SF6">
    <property type="entry name" value="NADPH-DEPENDENT 1-ACYLDIHYDROXYACETONE PHOSPHATE REDUCTASE"/>
    <property type="match status" value="1"/>
</dbReference>
<dbReference type="GO" id="GO:0004806">
    <property type="term" value="F:triacylglycerol lipase activity"/>
    <property type="evidence" value="ECO:0007669"/>
    <property type="project" value="TreeGrafter"/>
</dbReference>
<dbReference type="InterPro" id="IPR020904">
    <property type="entry name" value="Sc_DH/Rdtase_CS"/>
</dbReference>
<dbReference type="AlphaFoldDB" id="A0A9P4KG78"/>
<accession>A0A9P4KG78</accession>
<dbReference type="GO" id="GO:0005811">
    <property type="term" value="C:lipid droplet"/>
    <property type="evidence" value="ECO:0007669"/>
    <property type="project" value="TreeGrafter"/>
</dbReference>
<dbReference type="SUPFAM" id="SSF51735">
    <property type="entry name" value="NAD(P)-binding Rossmann-fold domains"/>
    <property type="match status" value="1"/>
</dbReference>
<gene>
    <name evidence="5" type="ORF">CC78DRAFT_489491</name>
</gene>
<dbReference type="InterPro" id="IPR002347">
    <property type="entry name" value="SDR_fam"/>
</dbReference>
<name>A0A9P4KG78_9PLEO</name>
<reference evidence="6" key="1">
    <citation type="journal article" date="2020" name="Stud. Mycol.">
        <title>101 Dothideomycetes genomes: A test case for predicting lifestyles and emergence of pathogens.</title>
        <authorList>
            <person name="Haridas S."/>
            <person name="Albert R."/>
            <person name="Binder M."/>
            <person name="Bloem J."/>
            <person name="LaButti K."/>
            <person name="Salamov A."/>
            <person name="Andreopoulos B."/>
            <person name="Baker S."/>
            <person name="Barry K."/>
            <person name="Bills G."/>
            <person name="Bluhm B."/>
            <person name="Cannon C."/>
            <person name="Castanera R."/>
            <person name="Culley D."/>
            <person name="Daum C."/>
            <person name="Ezra D."/>
            <person name="Gonzalez J."/>
            <person name="Henrissat B."/>
            <person name="Kuo A."/>
            <person name="Liang C."/>
            <person name="Lipzen A."/>
            <person name="Lutzoni F."/>
            <person name="Magnuson J."/>
            <person name="Mondo S."/>
            <person name="Nolan M."/>
            <person name="Ohm R."/>
            <person name="Pangilinan J."/>
            <person name="Park H.-J."/>
            <person name="Ramirez L."/>
            <person name="Alfaro M."/>
            <person name="Sun H."/>
            <person name="Tritt A."/>
            <person name="Yoshinaga Y."/>
            <person name="Zwiers L.-H."/>
            <person name="Turgeon B."/>
            <person name="Goodwin S."/>
            <person name="Spatafora J."/>
            <person name="Crous P."/>
            <person name="Grigoriev I."/>
        </authorList>
    </citation>
    <scope>NUCLEOTIDE SEQUENCE [LARGE SCALE GENOMIC DNA]</scope>
    <source>
        <strain evidence="6">CBS 304.66</strain>
    </source>
</reference>
<evidence type="ECO:0000256" key="2">
    <source>
        <dbReference type="ARBA" id="ARBA00022857"/>
    </source>
</evidence>
<dbReference type="PRINTS" id="PR00080">
    <property type="entry name" value="SDRFAMILY"/>
</dbReference>
<proteinExistence type="inferred from homology"/>
<keyword evidence="2" id="KW-0521">NADP</keyword>
<comment type="caution">
    <text evidence="5">The sequence shown here is derived from an EMBL/GenBank/DDBJ whole genome shotgun (WGS) entry which is preliminary data.</text>
</comment>
<dbReference type="GO" id="GO:0005783">
    <property type="term" value="C:endoplasmic reticulum"/>
    <property type="evidence" value="ECO:0007669"/>
    <property type="project" value="TreeGrafter"/>
</dbReference>
<dbReference type="PANTHER" id="PTHR44169">
    <property type="entry name" value="NADPH-DEPENDENT 1-ACYLDIHYDROXYACETONE PHOSPHATE REDUCTASE"/>
    <property type="match status" value="1"/>
</dbReference>